<dbReference type="Pfam" id="PF07833">
    <property type="entry name" value="Cu_amine_oxidN1"/>
    <property type="match status" value="1"/>
</dbReference>
<proteinExistence type="predicted"/>
<dbReference type="Pfam" id="PF01551">
    <property type="entry name" value="Peptidase_M23"/>
    <property type="match status" value="1"/>
</dbReference>
<evidence type="ECO:0000313" key="5">
    <source>
        <dbReference type="Proteomes" id="UP000215459"/>
    </source>
</evidence>
<reference evidence="4 5" key="1">
    <citation type="submission" date="2017-07" db="EMBL/GenBank/DDBJ databases">
        <title>The genome sequence of Paludifilum halophilum highlights mechanisms for microbial adaptation to high salt environemnts.</title>
        <authorList>
            <person name="Belbahri L."/>
        </authorList>
    </citation>
    <scope>NUCLEOTIDE SEQUENCE [LARGE SCALE GENOMIC DNA]</scope>
    <source>
        <strain evidence="4 5">DSM 102817</strain>
    </source>
</reference>
<name>A0A235B6E4_9BACL</name>
<comment type="caution">
    <text evidence="4">The sequence shown here is derived from an EMBL/GenBank/DDBJ whole genome shotgun (WGS) entry which is preliminary data.</text>
</comment>
<feature type="domain" description="Copper amine oxidase-like N-terminal" evidence="3">
    <location>
        <begin position="62"/>
        <end position="153"/>
    </location>
</feature>
<feature type="domain" description="M23ase beta-sheet core" evidence="2">
    <location>
        <begin position="228"/>
        <end position="346"/>
    </location>
</feature>
<dbReference type="PANTHER" id="PTHR21666:SF270">
    <property type="entry name" value="MUREIN HYDROLASE ACTIVATOR ENVC"/>
    <property type="match status" value="1"/>
</dbReference>
<keyword evidence="1" id="KW-0472">Membrane</keyword>
<evidence type="ECO:0008006" key="6">
    <source>
        <dbReference type="Google" id="ProtNLM"/>
    </source>
</evidence>
<feature type="transmembrane region" description="Helical" evidence="1">
    <location>
        <begin position="7"/>
        <end position="27"/>
    </location>
</feature>
<dbReference type="Proteomes" id="UP000215459">
    <property type="component" value="Unassembled WGS sequence"/>
</dbReference>
<dbReference type="SUPFAM" id="SSF55383">
    <property type="entry name" value="Copper amine oxidase, domain N"/>
    <property type="match status" value="1"/>
</dbReference>
<dbReference type="Gene3D" id="3.30.457.10">
    <property type="entry name" value="Copper amine oxidase-like, N-terminal domain"/>
    <property type="match status" value="1"/>
</dbReference>
<dbReference type="PANTHER" id="PTHR21666">
    <property type="entry name" value="PEPTIDASE-RELATED"/>
    <property type="match status" value="1"/>
</dbReference>
<dbReference type="InterPro" id="IPR016047">
    <property type="entry name" value="M23ase_b-sheet_dom"/>
</dbReference>
<dbReference type="InterPro" id="IPR011055">
    <property type="entry name" value="Dup_hybrid_motif"/>
</dbReference>
<evidence type="ECO:0000259" key="2">
    <source>
        <dbReference type="Pfam" id="PF01551"/>
    </source>
</evidence>
<gene>
    <name evidence="4" type="ORF">CHM34_10105</name>
</gene>
<dbReference type="OrthoDB" id="30934at2"/>
<dbReference type="EMBL" id="NOWF01000005">
    <property type="protein sequence ID" value="OYD07802.1"/>
    <property type="molecule type" value="Genomic_DNA"/>
</dbReference>
<organism evidence="4 5">
    <name type="scientific">Paludifilum halophilum</name>
    <dbReference type="NCBI Taxonomy" id="1642702"/>
    <lineage>
        <taxon>Bacteria</taxon>
        <taxon>Bacillati</taxon>
        <taxon>Bacillota</taxon>
        <taxon>Bacilli</taxon>
        <taxon>Bacillales</taxon>
        <taxon>Thermoactinomycetaceae</taxon>
        <taxon>Paludifilum</taxon>
    </lineage>
</organism>
<protein>
    <recommendedName>
        <fullName evidence="6">Peptidase M23 domain-containing protein</fullName>
    </recommendedName>
</protein>
<dbReference type="CDD" id="cd12797">
    <property type="entry name" value="M23_peptidase"/>
    <property type="match status" value="1"/>
</dbReference>
<accession>A0A235B6E4</accession>
<evidence type="ECO:0000256" key="1">
    <source>
        <dbReference type="SAM" id="Phobius"/>
    </source>
</evidence>
<dbReference type="InterPro" id="IPR012854">
    <property type="entry name" value="Cu_amine_oxidase-like_N"/>
</dbReference>
<keyword evidence="1" id="KW-1133">Transmembrane helix</keyword>
<evidence type="ECO:0000313" key="4">
    <source>
        <dbReference type="EMBL" id="OYD07802.1"/>
    </source>
</evidence>
<dbReference type="SUPFAM" id="SSF51261">
    <property type="entry name" value="Duplicated hybrid motif"/>
    <property type="match status" value="1"/>
</dbReference>
<keyword evidence="1" id="KW-0812">Transmembrane</keyword>
<sequence>MDEGRKMGKPVTLIVAGLLTMLLIFYLQDPTWYRSWEVGASFFSEEKKEEQEERPPSGVEVPFQKEKGKVYFRLSDLEEKLGMDTKYDEKEGTISLHQGSTTLHLLRGTTVLSRNRVYLPVESPPIIRKGDVWIPLAALKEGLGRSVRIHRGTAYVAEADLPAAAVRSAPKEYRSLDAEGMREYLSFLQSPVQGATVSTQDSHLPGAPREYRNGVHEGLDYYSWTSGISIDSKTPVTAAAEGVVVRADNDYEEMSEKERNRLLEKTADNNGQTPEYILDKMRGRSVWIQHEKGVLTRYVHLSAVSDDIEVGTRVRQGDVLGYIGNSGTRSGVKHNEMGLHLHFDLLIYKDWFWKRYTPQERRGILEQVLND</sequence>
<dbReference type="AlphaFoldDB" id="A0A235B6E4"/>
<keyword evidence="5" id="KW-1185">Reference proteome</keyword>
<dbReference type="InterPro" id="IPR050570">
    <property type="entry name" value="Cell_wall_metabolism_enzyme"/>
</dbReference>
<dbReference type="InterPro" id="IPR036582">
    <property type="entry name" value="Mao_N_sf"/>
</dbReference>
<dbReference type="Gene3D" id="2.70.70.10">
    <property type="entry name" value="Glucose Permease (Domain IIA)"/>
    <property type="match status" value="1"/>
</dbReference>
<evidence type="ECO:0000259" key="3">
    <source>
        <dbReference type="Pfam" id="PF07833"/>
    </source>
</evidence>
<dbReference type="GO" id="GO:0004222">
    <property type="term" value="F:metalloendopeptidase activity"/>
    <property type="evidence" value="ECO:0007669"/>
    <property type="project" value="TreeGrafter"/>
</dbReference>